<dbReference type="Gene3D" id="6.10.250.1350">
    <property type="match status" value="1"/>
</dbReference>
<evidence type="ECO:0000259" key="1">
    <source>
        <dbReference type="Pfam" id="PF00149"/>
    </source>
</evidence>
<evidence type="ECO:0000313" key="4">
    <source>
        <dbReference type="Proteomes" id="UP000664360"/>
    </source>
</evidence>
<protein>
    <recommendedName>
        <fullName evidence="5">Calcineurin-like phosphoesterase domain-containing protein</fullName>
    </recommendedName>
</protein>
<dbReference type="Proteomes" id="UP000664360">
    <property type="component" value="Chromosome"/>
</dbReference>
<reference evidence="3 4" key="1">
    <citation type="submission" date="2021-03" db="EMBL/GenBank/DDBJ databases">
        <authorList>
            <person name="Gilmore M.S."/>
            <person name="Schwartzman J."/>
            <person name="Van Tyne D."/>
            <person name="Martin M."/>
            <person name="Earl A.M."/>
            <person name="Manson A.L."/>
            <person name="Straub T."/>
            <person name="Salamzade R."/>
            <person name="Saavedra J."/>
            <person name="Lebreton F."/>
            <person name="Prichula J."/>
            <person name="Schaufler K."/>
            <person name="Gaca A."/>
            <person name="Sgardioli B."/>
            <person name="Wagenaar J."/>
            <person name="Strong T."/>
        </authorList>
    </citation>
    <scope>NUCLEOTIDE SEQUENCE [LARGE SCALE GENOMIC DNA]</scope>
    <source>
        <strain evidence="3 4">DIV1094</strain>
    </source>
</reference>
<dbReference type="Pfam" id="PF00149">
    <property type="entry name" value="Metallophos"/>
    <property type="match status" value="1"/>
</dbReference>
<dbReference type="EMBL" id="CP147250">
    <property type="protein sequence ID" value="WYJ78998.1"/>
    <property type="molecule type" value="Genomic_DNA"/>
</dbReference>
<feature type="domain" description="Calcineurin-like phosphoesterase" evidence="1">
    <location>
        <begin position="253"/>
        <end position="461"/>
    </location>
</feature>
<evidence type="ECO:0008006" key="5">
    <source>
        <dbReference type="Google" id="ProtNLM"/>
    </source>
</evidence>
<dbReference type="InterPro" id="IPR018913">
    <property type="entry name" value="BppU_N"/>
</dbReference>
<keyword evidence="4" id="KW-1185">Reference proteome</keyword>
<evidence type="ECO:0000313" key="3">
    <source>
        <dbReference type="EMBL" id="WYJ78998.1"/>
    </source>
</evidence>
<dbReference type="InterPro" id="IPR004843">
    <property type="entry name" value="Calcineurin-like_PHP"/>
</dbReference>
<dbReference type="RefSeq" id="WP_206855002.1">
    <property type="nucleotide sequence ID" value="NZ_CP147250.1"/>
</dbReference>
<sequence length="588" mass="66366">MTQTQHKIILSTTEPNNGINLIRIRQGDTMTQKFVVEVVENGELKPFGGLVPFFINTTKFHEKQPVEQRVQEVSPSQGRLIYTLSEPDWQWGGENTAHFSFRSLNGDGTWSEQFSTQDFNYRVMSGITQSDIRDSAYVWTFEDLLRKFREYMTSGQNDWEQWIKDNKELLDSVDPGGVILNILNDAKGDHATLAERLNEFEFNEFDVAVETSQIQYGLTNNFFDTANNSYEEVKPRDAEAVINSIDDSKFNMAFITDIHADSHVPTPAGDSWDNGRTEFVSTRRWKAITQFQELGNECDVMVYGGDNVDGRDSGITFTQEVPGNGVVNRYKTLKTVERFARAATFLQSKPVMICWGNHDRGGVPHNGNRTQFNMLAPADLAKNFEGAYGGIIFPEKNVAVYRLNTDDFSSQVDENGKWLEAYGQGPAGAGKQGNFNKQQLVDFGRWLEKLDRKYHVVLAGHFPLHNEETIVANKTQLQMLVDGFKQGGNVTIDFTNWDSVDDSNITGEYTFYMSAKGPGVVVGYFCGHYHAFSLRQMGTTRVVIGNCSMTTEVNTPTETGFYKVEIDVTKRLVNARGVGRCSDFTFSY</sequence>
<evidence type="ECO:0000259" key="2">
    <source>
        <dbReference type="Pfam" id="PF10651"/>
    </source>
</evidence>
<feature type="domain" description="BppU N-terminal" evidence="2">
    <location>
        <begin position="6"/>
        <end position="149"/>
    </location>
</feature>
<name>A0ABZ2STF3_9ENTE</name>
<dbReference type="SUPFAM" id="SSF56300">
    <property type="entry name" value="Metallo-dependent phosphatases"/>
    <property type="match status" value="1"/>
</dbReference>
<dbReference type="Gene3D" id="3.60.21.10">
    <property type="match status" value="1"/>
</dbReference>
<proteinExistence type="predicted"/>
<dbReference type="Gene3D" id="2.60.40.3350">
    <property type="match status" value="1"/>
</dbReference>
<dbReference type="InterPro" id="IPR029052">
    <property type="entry name" value="Metallo-depent_PP-like"/>
</dbReference>
<dbReference type="Pfam" id="PF10651">
    <property type="entry name" value="BppU_N"/>
    <property type="match status" value="1"/>
</dbReference>
<gene>
    <name evidence="3" type="ORF">DOK79_000505</name>
</gene>
<reference evidence="3 4" key="2">
    <citation type="submission" date="2024-03" db="EMBL/GenBank/DDBJ databases">
        <title>The Genome Sequence of Enterococcus sp. DIV1094.</title>
        <authorList>
            <consortium name="The Broad Institute Genomics Platform"/>
            <consortium name="The Broad Institute Microbial Omics Core"/>
            <consortium name="The Broad Institute Genomic Center for Infectious Diseases"/>
            <person name="Earl A."/>
            <person name="Manson A."/>
            <person name="Gilmore M."/>
            <person name="Schwartman J."/>
            <person name="Shea T."/>
            <person name="Abouelleil A."/>
            <person name="Cao P."/>
            <person name="Chapman S."/>
            <person name="Cusick C."/>
            <person name="Young S."/>
            <person name="Neafsey D."/>
            <person name="Nusbaum C."/>
            <person name="Birren B."/>
        </authorList>
    </citation>
    <scope>NUCLEOTIDE SEQUENCE [LARGE SCALE GENOMIC DNA]</scope>
    <source>
        <strain evidence="3 4">DIV1094</strain>
    </source>
</reference>
<accession>A0ABZ2STF3</accession>
<organism evidence="3 4">
    <name type="scientific">Candidatus Enterococcus mangumiae</name>
    <dbReference type="NCBI Taxonomy" id="2230878"/>
    <lineage>
        <taxon>Bacteria</taxon>
        <taxon>Bacillati</taxon>
        <taxon>Bacillota</taxon>
        <taxon>Bacilli</taxon>
        <taxon>Lactobacillales</taxon>
        <taxon>Enterococcaceae</taxon>
        <taxon>Enterococcus</taxon>
    </lineage>
</organism>